<evidence type="ECO:0000256" key="3">
    <source>
        <dbReference type="ARBA" id="ARBA00022692"/>
    </source>
</evidence>
<evidence type="ECO:0000256" key="5">
    <source>
        <dbReference type="ARBA" id="ARBA00023136"/>
    </source>
</evidence>
<keyword evidence="4 6" id="KW-1133">Transmembrane helix</keyword>
<dbReference type="Proteomes" id="UP000823941">
    <property type="component" value="Chromosome 8"/>
</dbReference>
<dbReference type="Pfam" id="PF08395">
    <property type="entry name" value="7tm_7"/>
    <property type="match status" value="1"/>
</dbReference>
<evidence type="ECO:0000256" key="7">
    <source>
        <dbReference type="SAM" id="SignalP"/>
    </source>
</evidence>
<comment type="subcellular location">
    <subcellularLocation>
        <location evidence="1">Cell membrane</location>
        <topology evidence="1">Multi-pass membrane protein</topology>
    </subcellularLocation>
</comment>
<evidence type="ECO:0008006" key="10">
    <source>
        <dbReference type="Google" id="ProtNLM"/>
    </source>
</evidence>
<evidence type="ECO:0000313" key="8">
    <source>
        <dbReference type="EMBL" id="KAG7308802.1"/>
    </source>
</evidence>
<keyword evidence="7" id="KW-0732">Signal</keyword>
<keyword evidence="5 6" id="KW-0472">Membrane</keyword>
<feature type="chain" id="PRO_5046972732" description="Gustatory receptor" evidence="7">
    <location>
        <begin position="24"/>
        <end position="285"/>
    </location>
</feature>
<feature type="signal peptide" evidence="7">
    <location>
        <begin position="1"/>
        <end position="23"/>
    </location>
</feature>
<accession>A0ABQ7QUU0</accession>
<sequence>MAAATNMVSLCLLVWSNLEASRGARGEGALVPWGANWVLQQCLLCACAGGAGASVWGRRARGRALLAALWAAPPAPRALARLHATSRIVALSLTIIALLHVTLCAIAIRLDFWQNLTLIGATLNEIINFAAIAYIYFLVLLVVSVLKSVAEGARSQLQARGGAGVGGEGVRGFTRLEREFARAHGCVELINECFEGVVLLTVLQSFHCMVSFSHELYIAAVVRAVLDPPRAALQLQWLLCQYIKLYVLAHGGSSLKNEAKKVGEMLYIENAGRKDLRLMLEVSYP</sequence>
<reference evidence="8 9" key="1">
    <citation type="submission" date="2021-06" db="EMBL/GenBank/DDBJ databases">
        <title>A haploid diamondback moth (Plutella xylostella L.) genome assembly resolves 31 chromosomes and identifies a diamide resistance mutation.</title>
        <authorList>
            <person name="Ward C.M."/>
            <person name="Perry K.D."/>
            <person name="Baker G."/>
            <person name="Powis K."/>
            <person name="Heckel D.G."/>
            <person name="Baxter S.W."/>
        </authorList>
    </citation>
    <scope>NUCLEOTIDE SEQUENCE [LARGE SCALE GENOMIC DNA]</scope>
    <source>
        <strain evidence="8 9">LV</strain>
        <tissue evidence="8">Single pupa</tissue>
    </source>
</reference>
<proteinExistence type="predicted"/>
<dbReference type="EMBL" id="JAHIBW010000008">
    <property type="protein sequence ID" value="KAG7308802.1"/>
    <property type="molecule type" value="Genomic_DNA"/>
</dbReference>
<comment type="caution">
    <text evidence="8">The sequence shown here is derived from an EMBL/GenBank/DDBJ whole genome shotgun (WGS) entry which is preliminary data.</text>
</comment>
<evidence type="ECO:0000256" key="1">
    <source>
        <dbReference type="ARBA" id="ARBA00004651"/>
    </source>
</evidence>
<gene>
    <name evidence="8" type="ORF">JYU34_006036</name>
</gene>
<name>A0ABQ7QUU0_PLUXY</name>
<evidence type="ECO:0000256" key="6">
    <source>
        <dbReference type="SAM" id="Phobius"/>
    </source>
</evidence>
<keyword evidence="9" id="KW-1185">Reference proteome</keyword>
<keyword evidence="3 6" id="KW-0812">Transmembrane</keyword>
<keyword evidence="2" id="KW-1003">Cell membrane</keyword>
<dbReference type="InterPro" id="IPR013604">
    <property type="entry name" value="7TM_chemorcpt"/>
</dbReference>
<feature type="transmembrane region" description="Helical" evidence="6">
    <location>
        <begin position="126"/>
        <end position="146"/>
    </location>
</feature>
<feature type="transmembrane region" description="Helical" evidence="6">
    <location>
        <begin position="88"/>
        <end position="110"/>
    </location>
</feature>
<evidence type="ECO:0000313" key="9">
    <source>
        <dbReference type="Proteomes" id="UP000823941"/>
    </source>
</evidence>
<organism evidence="8 9">
    <name type="scientific">Plutella xylostella</name>
    <name type="common">Diamondback moth</name>
    <name type="synonym">Plutella maculipennis</name>
    <dbReference type="NCBI Taxonomy" id="51655"/>
    <lineage>
        <taxon>Eukaryota</taxon>
        <taxon>Metazoa</taxon>
        <taxon>Ecdysozoa</taxon>
        <taxon>Arthropoda</taxon>
        <taxon>Hexapoda</taxon>
        <taxon>Insecta</taxon>
        <taxon>Pterygota</taxon>
        <taxon>Neoptera</taxon>
        <taxon>Endopterygota</taxon>
        <taxon>Lepidoptera</taxon>
        <taxon>Glossata</taxon>
        <taxon>Ditrysia</taxon>
        <taxon>Yponomeutoidea</taxon>
        <taxon>Plutellidae</taxon>
        <taxon>Plutella</taxon>
    </lineage>
</organism>
<protein>
    <recommendedName>
        <fullName evidence="10">Gustatory receptor</fullName>
    </recommendedName>
</protein>
<evidence type="ECO:0000256" key="2">
    <source>
        <dbReference type="ARBA" id="ARBA00022475"/>
    </source>
</evidence>
<evidence type="ECO:0000256" key="4">
    <source>
        <dbReference type="ARBA" id="ARBA00022989"/>
    </source>
</evidence>